<dbReference type="Pfam" id="PF00884">
    <property type="entry name" value="Sulfatase"/>
    <property type="match status" value="1"/>
</dbReference>
<sequence>MKRNPGGFVLFVAAVLLAETTARADPPRPNVLLIMADDLGFSDLGCYGGEIATPNLDSIAADGLRFSQFYNTARCWPSRSALLTGYYPQQIRRDVLPSVPGGGQGVRPDWAVLLPELLEPVGYRSYHTGKWHIDGMPIAEGFDRSYYLRDQGRFFNPTRSWKDDVKLPPVEKGADYYATTALADHAVEVLREHERGHADEPFFHYLAFTAPHFPLHALPEDIAVYEDTYAPGWDVIRAQRWRRMQQMGLLDATAVRQPSRVERDLGPPYHFPAALDALGEGEVNRPVPWQSLSDRQKTFQATKMAIHAAMIHRMDLEIGRVFDQIKEMGQWENTLVLFLSDNGASAEIMVRDDGHDPSADPGSAETYLCLGPGWSTTCNTPFRRHKTWTHEGGTSTPLLAAWPRGIKARGEIRRSPGHIIDIAATLLELTGAETAAEAPPAPGKSLVPAFSTTAASSEDAAAEPRTIWWFHDGHKAVRIGDWKAVAPVGEPWELYHLAADRQEAHDLAVPRADKLEELVTEWSRYVDEFTELASRDLPADVRRKARGAAKDSIEMKDKQAAGKPQR</sequence>
<reference evidence="6 7" key="1">
    <citation type="journal article" date="2020" name="Syst. Appl. Microbiol.">
        <title>Alienimonas chondri sp. nov., a novel planctomycete isolated from the biofilm of the red alga Chondrus crispus.</title>
        <authorList>
            <person name="Vitorino I."/>
            <person name="Albuquerque L."/>
            <person name="Wiegand S."/>
            <person name="Kallscheuer N."/>
            <person name="da Costa M.S."/>
            <person name="Lobo-da-Cunha A."/>
            <person name="Jogler C."/>
            <person name="Lage O.M."/>
        </authorList>
    </citation>
    <scope>NUCLEOTIDE SEQUENCE [LARGE SCALE GENOMIC DNA]</scope>
    <source>
        <strain evidence="6 7">LzC2</strain>
    </source>
</reference>
<dbReference type="PANTHER" id="PTHR42693">
    <property type="entry name" value="ARYLSULFATASE FAMILY MEMBER"/>
    <property type="match status" value="1"/>
</dbReference>
<feature type="signal peptide" evidence="4">
    <location>
        <begin position="1"/>
        <end position="24"/>
    </location>
</feature>
<feature type="domain" description="Sulfatase N-terminal" evidence="5">
    <location>
        <begin position="29"/>
        <end position="432"/>
    </location>
</feature>
<evidence type="ECO:0000313" key="7">
    <source>
        <dbReference type="Proteomes" id="UP000609651"/>
    </source>
</evidence>
<dbReference type="InterPro" id="IPR050738">
    <property type="entry name" value="Sulfatase"/>
</dbReference>
<accession>A0ABX1VFZ3</accession>
<comment type="similarity">
    <text evidence="1">Belongs to the sulfatase family.</text>
</comment>
<keyword evidence="2 6" id="KW-0378">Hydrolase</keyword>
<dbReference type="EMBL" id="WTPX01000075">
    <property type="protein sequence ID" value="NNJ26376.1"/>
    <property type="molecule type" value="Genomic_DNA"/>
</dbReference>
<protein>
    <submittedName>
        <fullName evidence="6">Arylsulfatase</fullName>
        <ecNumber evidence="6">3.1.6.1</ecNumber>
    </submittedName>
</protein>
<dbReference type="EC" id="3.1.6.1" evidence="6"/>
<evidence type="ECO:0000256" key="2">
    <source>
        <dbReference type="ARBA" id="ARBA00022801"/>
    </source>
</evidence>
<keyword evidence="4" id="KW-0732">Signal</keyword>
<dbReference type="SUPFAM" id="SSF53649">
    <property type="entry name" value="Alkaline phosphatase-like"/>
    <property type="match status" value="1"/>
</dbReference>
<dbReference type="InterPro" id="IPR017850">
    <property type="entry name" value="Alkaline_phosphatase_core_sf"/>
</dbReference>
<keyword evidence="7" id="KW-1185">Reference proteome</keyword>
<dbReference type="PANTHER" id="PTHR42693:SF53">
    <property type="entry name" value="ENDO-4-O-SULFATASE"/>
    <property type="match status" value="1"/>
</dbReference>
<evidence type="ECO:0000256" key="3">
    <source>
        <dbReference type="SAM" id="MobiDB-lite"/>
    </source>
</evidence>
<dbReference type="GO" id="GO:0004065">
    <property type="term" value="F:arylsulfatase activity"/>
    <property type="evidence" value="ECO:0007669"/>
    <property type="project" value="UniProtKB-EC"/>
</dbReference>
<proteinExistence type="inferred from homology"/>
<evidence type="ECO:0000256" key="1">
    <source>
        <dbReference type="ARBA" id="ARBA00008779"/>
    </source>
</evidence>
<evidence type="ECO:0000256" key="4">
    <source>
        <dbReference type="SAM" id="SignalP"/>
    </source>
</evidence>
<name>A0ABX1VFZ3_9PLAN</name>
<dbReference type="InterPro" id="IPR000917">
    <property type="entry name" value="Sulfatase_N"/>
</dbReference>
<dbReference type="CDD" id="cd16025">
    <property type="entry name" value="PAS_like"/>
    <property type="match status" value="1"/>
</dbReference>
<dbReference type="Gene3D" id="3.30.1120.10">
    <property type="match status" value="1"/>
</dbReference>
<feature type="compositionally biased region" description="Basic and acidic residues" evidence="3">
    <location>
        <begin position="540"/>
        <end position="560"/>
    </location>
</feature>
<comment type="caution">
    <text evidence="6">The sequence shown here is derived from an EMBL/GenBank/DDBJ whole genome shotgun (WGS) entry which is preliminary data.</text>
</comment>
<dbReference type="Gene3D" id="3.40.720.10">
    <property type="entry name" value="Alkaline Phosphatase, subunit A"/>
    <property type="match status" value="1"/>
</dbReference>
<gene>
    <name evidence="6" type="primary">atsA_23</name>
    <name evidence="6" type="ORF">LzC2_24590</name>
</gene>
<evidence type="ECO:0000259" key="5">
    <source>
        <dbReference type="Pfam" id="PF00884"/>
    </source>
</evidence>
<feature type="region of interest" description="Disordered" evidence="3">
    <location>
        <begin position="540"/>
        <end position="566"/>
    </location>
</feature>
<dbReference type="Proteomes" id="UP000609651">
    <property type="component" value="Unassembled WGS sequence"/>
</dbReference>
<evidence type="ECO:0000313" key="6">
    <source>
        <dbReference type="EMBL" id="NNJ26376.1"/>
    </source>
</evidence>
<feature type="chain" id="PRO_5045185618" evidence="4">
    <location>
        <begin position="25"/>
        <end position="566"/>
    </location>
</feature>
<organism evidence="6 7">
    <name type="scientific">Alienimonas chondri</name>
    <dbReference type="NCBI Taxonomy" id="2681879"/>
    <lineage>
        <taxon>Bacteria</taxon>
        <taxon>Pseudomonadati</taxon>
        <taxon>Planctomycetota</taxon>
        <taxon>Planctomycetia</taxon>
        <taxon>Planctomycetales</taxon>
        <taxon>Planctomycetaceae</taxon>
        <taxon>Alienimonas</taxon>
    </lineage>
</organism>